<dbReference type="EMBL" id="CM001486">
    <property type="protein sequence ID" value="EIV99962.1"/>
    <property type="molecule type" value="Genomic_DNA"/>
</dbReference>
<name>I8QY68_9THEO</name>
<gene>
    <name evidence="1" type="ORF">ThesiDRAFT1_0980</name>
</gene>
<dbReference type="RefSeq" id="WP_006569696.1">
    <property type="nucleotide sequence ID" value="NZ_CM001486.1"/>
</dbReference>
<organism evidence="1 2">
    <name type="scientific">Thermoanaerobacter siderophilus SR4</name>
    <dbReference type="NCBI Taxonomy" id="880478"/>
    <lineage>
        <taxon>Bacteria</taxon>
        <taxon>Bacillati</taxon>
        <taxon>Bacillota</taxon>
        <taxon>Clostridia</taxon>
        <taxon>Thermoanaerobacterales</taxon>
        <taxon>Thermoanaerobacteraceae</taxon>
        <taxon>Thermoanaerobacter</taxon>
    </lineage>
</organism>
<dbReference type="Proteomes" id="UP000005110">
    <property type="component" value="Chromosome"/>
</dbReference>
<evidence type="ECO:0000313" key="1">
    <source>
        <dbReference type="EMBL" id="EIV99962.1"/>
    </source>
</evidence>
<protein>
    <submittedName>
        <fullName evidence="1">Uncharacterized protein</fullName>
    </submittedName>
</protein>
<reference evidence="1 2" key="1">
    <citation type="submission" date="2012-02" db="EMBL/GenBank/DDBJ databases">
        <title>Improved High-Quality Draft sequence of Thermoanaerobacter siderophilus SR4.</title>
        <authorList>
            <consortium name="US DOE Joint Genome Institute"/>
            <person name="Lucas S."/>
            <person name="Han J."/>
            <person name="Lapidus A."/>
            <person name="Cheng J.-F."/>
            <person name="Goodwin L."/>
            <person name="Pitluck S."/>
            <person name="Peters L."/>
            <person name="Detter J.C."/>
            <person name="Han C."/>
            <person name="Tapia R."/>
            <person name="Land M."/>
            <person name="Hauser L."/>
            <person name="Kyrpides N."/>
            <person name="Ivanova N."/>
            <person name="Pagani I."/>
            <person name="Hemme C."/>
            <person name="Woyke T."/>
        </authorList>
    </citation>
    <scope>NUCLEOTIDE SEQUENCE [LARGE SCALE GENOMIC DNA]</scope>
    <source>
        <strain evidence="1 2">SR4</strain>
    </source>
</reference>
<accession>I8QY68</accession>
<dbReference type="PATRIC" id="fig|880478.3.peg.2161"/>
<keyword evidence="2" id="KW-1185">Reference proteome</keyword>
<dbReference type="AlphaFoldDB" id="I8QY68"/>
<proteinExistence type="predicted"/>
<sequence length="65" mass="7756">MKVAIVRTVITREKLMADDFTPVSEEIVGYEEVNEDEFYRPLAQFLYPRIKKYLEEQRQGKDDVD</sequence>
<dbReference type="HOGENOM" id="CLU_2774606_0_0_9"/>
<evidence type="ECO:0000313" key="2">
    <source>
        <dbReference type="Proteomes" id="UP000005110"/>
    </source>
</evidence>